<dbReference type="GO" id="GO:0004146">
    <property type="term" value="F:dihydrofolate reductase activity"/>
    <property type="evidence" value="ECO:0007669"/>
    <property type="project" value="UniProtKB-EC"/>
</dbReference>
<dbReference type="Pfam" id="PF00186">
    <property type="entry name" value="DHFR_1"/>
    <property type="match status" value="1"/>
</dbReference>
<dbReference type="RefSeq" id="WP_010008374.1">
    <property type="nucleotide sequence ID" value="NZ_JAGYGP010000001.1"/>
</dbReference>
<dbReference type="GO" id="GO:0006730">
    <property type="term" value="P:one-carbon metabolic process"/>
    <property type="evidence" value="ECO:0007669"/>
    <property type="project" value="UniProtKB-KW"/>
</dbReference>
<dbReference type="InterPro" id="IPR024072">
    <property type="entry name" value="DHFR-like_dom_sf"/>
</dbReference>
<dbReference type="PANTHER" id="PTHR48069:SF3">
    <property type="entry name" value="DIHYDROFOLATE REDUCTASE"/>
    <property type="match status" value="1"/>
</dbReference>
<dbReference type="PROSITE" id="PS51330">
    <property type="entry name" value="DHFR_2"/>
    <property type="match status" value="1"/>
</dbReference>
<protein>
    <recommendedName>
        <fullName evidence="3 7">Dihydrofolate reductase</fullName>
        <ecNumber evidence="3 7">1.5.1.3</ecNumber>
    </recommendedName>
</protein>
<keyword evidence="5 7" id="KW-0521">NADP</keyword>
<evidence type="ECO:0000313" key="10">
    <source>
        <dbReference type="EMBL" id="TDG68298.1"/>
    </source>
</evidence>
<comment type="pathway">
    <text evidence="1 7">Cofactor biosynthesis; tetrahydrofolate biosynthesis; 5,6,7,8-tetrahydrofolate from 7,8-dihydrofolate: step 1/1.</text>
</comment>
<evidence type="ECO:0000256" key="3">
    <source>
        <dbReference type="ARBA" id="ARBA00012856"/>
    </source>
</evidence>
<reference evidence="10 11" key="1">
    <citation type="journal article" date="2019" name="Appl. Microbiol. Biotechnol.">
        <title>Uncovering carbohydrate metabolism through a genotype-phenotype association study of 56 lactic acid bacteria genomes.</title>
        <authorList>
            <person name="Buron-Moles G."/>
            <person name="Chailyan A."/>
            <person name="Dolejs I."/>
            <person name="Forster J."/>
            <person name="Miks M.H."/>
        </authorList>
    </citation>
    <scope>NUCLEOTIDE SEQUENCE [LARGE SCALE GENOMIC DNA]</scope>
    <source>
        <strain evidence="10 11">ATCC 700006</strain>
    </source>
</reference>
<dbReference type="InterPro" id="IPR012259">
    <property type="entry name" value="DHFR"/>
</dbReference>
<dbReference type="PANTHER" id="PTHR48069">
    <property type="entry name" value="DIHYDROFOLATE REDUCTASE"/>
    <property type="match status" value="1"/>
</dbReference>
<comment type="similarity">
    <text evidence="2 7 8">Belongs to the dihydrofolate reductase family.</text>
</comment>
<dbReference type="PIRSF" id="PIRSF000194">
    <property type="entry name" value="DHFR"/>
    <property type="match status" value="1"/>
</dbReference>
<evidence type="ECO:0000256" key="5">
    <source>
        <dbReference type="ARBA" id="ARBA00022857"/>
    </source>
</evidence>
<organism evidence="10 11">
    <name type="scientific">Leuconostoc fallax</name>
    <dbReference type="NCBI Taxonomy" id="1251"/>
    <lineage>
        <taxon>Bacteria</taxon>
        <taxon>Bacillati</taxon>
        <taxon>Bacillota</taxon>
        <taxon>Bacilli</taxon>
        <taxon>Lactobacillales</taxon>
        <taxon>Lactobacillaceae</taxon>
        <taxon>Leuconostoc</taxon>
    </lineage>
</organism>
<evidence type="ECO:0000256" key="4">
    <source>
        <dbReference type="ARBA" id="ARBA00022563"/>
    </source>
</evidence>
<dbReference type="AlphaFoldDB" id="A0A4V3A2G4"/>
<dbReference type="PRINTS" id="PR00070">
    <property type="entry name" value="DHFR"/>
</dbReference>
<dbReference type="GO" id="GO:0046655">
    <property type="term" value="P:folic acid metabolic process"/>
    <property type="evidence" value="ECO:0007669"/>
    <property type="project" value="TreeGrafter"/>
</dbReference>
<dbReference type="SUPFAM" id="SSF53597">
    <property type="entry name" value="Dihydrofolate reductase-like"/>
    <property type="match status" value="1"/>
</dbReference>
<dbReference type="STRING" id="907931.GCA_000165675_00424"/>
<name>A0A4V3A2G4_9LACO</name>
<evidence type="ECO:0000256" key="2">
    <source>
        <dbReference type="ARBA" id="ARBA00009539"/>
    </source>
</evidence>
<comment type="function">
    <text evidence="7">Key enzyme in folate metabolism. Catalyzes an essential reaction for de novo glycine and purine synthesis, and for DNA precursor synthesis.</text>
</comment>
<evidence type="ECO:0000256" key="1">
    <source>
        <dbReference type="ARBA" id="ARBA00004903"/>
    </source>
</evidence>
<keyword evidence="4 7" id="KW-0554">One-carbon metabolism</keyword>
<accession>A0A4V3A2G4</accession>
<evidence type="ECO:0000256" key="8">
    <source>
        <dbReference type="RuleBase" id="RU004474"/>
    </source>
</evidence>
<gene>
    <name evidence="10" type="ORF">C5L23_000604</name>
</gene>
<dbReference type="CDD" id="cd00209">
    <property type="entry name" value="DHFR"/>
    <property type="match status" value="1"/>
</dbReference>
<comment type="catalytic activity">
    <reaction evidence="7">
        <text>(6S)-5,6,7,8-tetrahydrofolate + NADP(+) = 7,8-dihydrofolate + NADPH + H(+)</text>
        <dbReference type="Rhea" id="RHEA:15009"/>
        <dbReference type="ChEBI" id="CHEBI:15378"/>
        <dbReference type="ChEBI" id="CHEBI:57451"/>
        <dbReference type="ChEBI" id="CHEBI:57453"/>
        <dbReference type="ChEBI" id="CHEBI:57783"/>
        <dbReference type="ChEBI" id="CHEBI:58349"/>
        <dbReference type="EC" id="1.5.1.3"/>
    </reaction>
</comment>
<dbReference type="Gene3D" id="3.40.430.10">
    <property type="entry name" value="Dihydrofolate Reductase, subunit A"/>
    <property type="match status" value="1"/>
</dbReference>
<comment type="caution">
    <text evidence="10">The sequence shown here is derived from an EMBL/GenBank/DDBJ whole genome shotgun (WGS) entry which is preliminary data.</text>
</comment>
<dbReference type="EC" id="1.5.1.3" evidence="3 7"/>
<evidence type="ECO:0000256" key="7">
    <source>
        <dbReference type="PIRNR" id="PIRNR000194"/>
    </source>
</evidence>
<feature type="domain" description="DHFR" evidence="9">
    <location>
        <begin position="3"/>
        <end position="164"/>
    </location>
</feature>
<dbReference type="InterPro" id="IPR017925">
    <property type="entry name" value="DHFR_CS"/>
</dbReference>
<dbReference type="GO" id="GO:0046452">
    <property type="term" value="P:dihydrofolate metabolic process"/>
    <property type="evidence" value="ECO:0007669"/>
    <property type="project" value="TreeGrafter"/>
</dbReference>
<dbReference type="GO" id="GO:0050661">
    <property type="term" value="F:NADP binding"/>
    <property type="evidence" value="ECO:0007669"/>
    <property type="project" value="InterPro"/>
</dbReference>
<proteinExistence type="inferred from homology"/>
<dbReference type="UniPathway" id="UPA00077">
    <property type="reaction ID" value="UER00158"/>
</dbReference>
<dbReference type="GO" id="GO:0005829">
    <property type="term" value="C:cytosol"/>
    <property type="evidence" value="ECO:0007669"/>
    <property type="project" value="TreeGrafter"/>
</dbReference>
<dbReference type="Proteomes" id="UP000295681">
    <property type="component" value="Unassembled WGS sequence"/>
</dbReference>
<dbReference type="PROSITE" id="PS00075">
    <property type="entry name" value="DHFR_1"/>
    <property type="match status" value="1"/>
</dbReference>
<keyword evidence="11" id="KW-1185">Reference proteome</keyword>
<sequence>MNKIKMVWAEDQQHAIGKDGTIPWHIADDLKLFKAETLNTLTVMGRATWDSIGRPLPKRTNVVLTRQETWQSGHESVKVVHSVDEVIQLFKQCDQDMAIIGGAEIFKLFMPFADELVITRVQATINGDTFVDDINRDDFTLQSQKNYEKNDNNDYAFIVEHYLKK</sequence>
<dbReference type="InterPro" id="IPR001796">
    <property type="entry name" value="DHFR_dom"/>
</dbReference>
<evidence type="ECO:0000259" key="9">
    <source>
        <dbReference type="PROSITE" id="PS51330"/>
    </source>
</evidence>
<keyword evidence="6 7" id="KW-0560">Oxidoreductase</keyword>
<evidence type="ECO:0000256" key="6">
    <source>
        <dbReference type="ARBA" id="ARBA00023002"/>
    </source>
</evidence>
<dbReference type="EMBL" id="PUFI01000014">
    <property type="protein sequence ID" value="TDG68298.1"/>
    <property type="molecule type" value="Genomic_DNA"/>
</dbReference>
<dbReference type="GO" id="GO:0046654">
    <property type="term" value="P:tetrahydrofolate biosynthetic process"/>
    <property type="evidence" value="ECO:0007669"/>
    <property type="project" value="UniProtKB-UniPathway"/>
</dbReference>
<evidence type="ECO:0000313" key="11">
    <source>
        <dbReference type="Proteomes" id="UP000295681"/>
    </source>
</evidence>